<feature type="non-terminal residue" evidence="1">
    <location>
        <position position="69"/>
    </location>
</feature>
<proteinExistence type="predicted"/>
<dbReference type="EMBL" id="HACG01051877">
    <property type="protein sequence ID" value="CEK98748.1"/>
    <property type="molecule type" value="Transcribed_RNA"/>
</dbReference>
<evidence type="ECO:0000313" key="1">
    <source>
        <dbReference type="EMBL" id="CEK98748.1"/>
    </source>
</evidence>
<dbReference type="AlphaFoldDB" id="A0A0B7C0J4"/>
<protein>
    <submittedName>
        <fullName evidence="1">Uncharacterized protein</fullName>
    </submittedName>
</protein>
<sequence>ATFALAVGTWSVTDIINLSSLDSLDPDRCIMPRCRLFSPESLHEQSVDQLRMYLPLSFEVMNSVLGPYP</sequence>
<gene>
    <name evidence="1" type="primary">ORF219492</name>
</gene>
<feature type="non-terminal residue" evidence="1">
    <location>
        <position position="1"/>
    </location>
</feature>
<reference evidence="1" key="1">
    <citation type="submission" date="2014-12" db="EMBL/GenBank/DDBJ databases">
        <title>Insight into the proteome of Arion vulgaris.</title>
        <authorList>
            <person name="Aradska J."/>
            <person name="Bulat T."/>
            <person name="Smidak R."/>
            <person name="Sarate P."/>
            <person name="Gangsoo J."/>
            <person name="Sialana F."/>
            <person name="Bilban M."/>
            <person name="Lubec G."/>
        </authorList>
    </citation>
    <scope>NUCLEOTIDE SEQUENCE</scope>
    <source>
        <tissue evidence="1">Skin</tissue>
    </source>
</reference>
<accession>A0A0B7C0J4</accession>
<name>A0A0B7C0J4_9EUPU</name>
<organism evidence="1">
    <name type="scientific">Arion vulgaris</name>
    <dbReference type="NCBI Taxonomy" id="1028688"/>
    <lineage>
        <taxon>Eukaryota</taxon>
        <taxon>Metazoa</taxon>
        <taxon>Spiralia</taxon>
        <taxon>Lophotrochozoa</taxon>
        <taxon>Mollusca</taxon>
        <taxon>Gastropoda</taxon>
        <taxon>Heterobranchia</taxon>
        <taxon>Euthyneura</taxon>
        <taxon>Panpulmonata</taxon>
        <taxon>Eupulmonata</taxon>
        <taxon>Stylommatophora</taxon>
        <taxon>Helicina</taxon>
        <taxon>Arionoidea</taxon>
        <taxon>Arionidae</taxon>
        <taxon>Arion</taxon>
    </lineage>
</organism>